<feature type="domain" description="4Fe-4S ferredoxin-type" evidence="6">
    <location>
        <begin position="36"/>
        <end position="65"/>
    </location>
</feature>
<dbReference type="GO" id="GO:0051539">
    <property type="term" value="F:4 iron, 4 sulfur cluster binding"/>
    <property type="evidence" value="ECO:0007669"/>
    <property type="project" value="UniProtKB-KW"/>
</dbReference>
<dbReference type="AlphaFoldDB" id="A0A1M5LMZ9"/>
<dbReference type="PANTHER" id="PTHR43724">
    <property type="entry name" value="PYRUVATE SYNTHASE SUBUNIT PORD"/>
    <property type="match status" value="1"/>
</dbReference>
<sequence length="69" mass="7504">MAKMKRKAFVDKDYCVACGTCVKVCPLQIIKIEQGVFADINYDKCVGCGKCANVCPASVIEVKSVEVNQ</sequence>
<evidence type="ECO:0000256" key="3">
    <source>
        <dbReference type="ARBA" id="ARBA00022737"/>
    </source>
</evidence>
<name>A0A1M5LMZ9_9FIRM</name>
<evidence type="ECO:0000256" key="4">
    <source>
        <dbReference type="ARBA" id="ARBA00023004"/>
    </source>
</evidence>
<proteinExistence type="predicted"/>
<evidence type="ECO:0000313" key="7">
    <source>
        <dbReference type="EMBL" id="SHG66512.1"/>
    </source>
</evidence>
<organism evidence="7 8">
    <name type="scientific">Asaccharospora irregularis DSM 2635</name>
    <dbReference type="NCBI Taxonomy" id="1121321"/>
    <lineage>
        <taxon>Bacteria</taxon>
        <taxon>Bacillati</taxon>
        <taxon>Bacillota</taxon>
        <taxon>Clostridia</taxon>
        <taxon>Peptostreptococcales</taxon>
        <taxon>Peptostreptococcaceae</taxon>
        <taxon>Asaccharospora</taxon>
    </lineage>
</organism>
<protein>
    <submittedName>
        <fullName evidence="7">4Fe-4S dicluster domain-containing protein</fullName>
    </submittedName>
</protein>
<evidence type="ECO:0000256" key="1">
    <source>
        <dbReference type="ARBA" id="ARBA00022485"/>
    </source>
</evidence>
<evidence type="ECO:0000313" key="8">
    <source>
        <dbReference type="Proteomes" id="UP000243255"/>
    </source>
</evidence>
<gene>
    <name evidence="7" type="ORF">SAMN04488530_10525</name>
</gene>
<dbReference type="STRING" id="1121321.SAMN04488530_10525"/>
<dbReference type="EMBL" id="FQWX01000005">
    <property type="protein sequence ID" value="SHG66512.1"/>
    <property type="molecule type" value="Genomic_DNA"/>
</dbReference>
<dbReference type="OrthoDB" id="9810688at2"/>
<keyword evidence="2" id="KW-0479">Metal-binding</keyword>
<dbReference type="InterPro" id="IPR017896">
    <property type="entry name" value="4Fe4S_Fe-S-bd"/>
</dbReference>
<dbReference type="Proteomes" id="UP000243255">
    <property type="component" value="Unassembled WGS sequence"/>
</dbReference>
<evidence type="ECO:0000259" key="6">
    <source>
        <dbReference type="PROSITE" id="PS51379"/>
    </source>
</evidence>
<dbReference type="InterPro" id="IPR017900">
    <property type="entry name" value="4Fe4S_Fe_S_CS"/>
</dbReference>
<keyword evidence="1" id="KW-0004">4Fe-4S</keyword>
<keyword evidence="5" id="KW-0411">Iron-sulfur</keyword>
<dbReference type="GO" id="GO:0046872">
    <property type="term" value="F:metal ion binding"/>
    <property type="evidence" value="ECO:0007669"/>
    <property type="project" value="UniProtKB-KW"/>
</dbReference>
<accession>A0A1M5LMZ9</accession>
<dbReference type="PROSITE" id="PS51379">
    <property type="entry name" value="4FE4S_FER_2"/>
    <property type="match status" value="2"/>
</dbReference>
<dbReference type="SUPFAM" id="SSF54862">
    <property type="entry name" value="4Fe-4S ferredoxins"/>
    <property type="match status" value="1"/>
</dbReference>
<keyword evidence="3" id="KW-0677">Repeat</keyword>
<dbReference type="Pfam" id="PF14697">
    <property type="entry name" value="Fer4_21"/>
    <property type="match status" value="1"/>
</dbReference>
<reference evidence="8" key="1">
    <citation type="submission" date="2016-11" db="EMBL/GenBank/DDBJ databases">
        <authorList>
            <person name="Varghese N."/>
            <person name="Submissions S."/>
        </authorList>
    </citation>
    <scope>NUCLEOTIDE SEQUENCE [LARGE SCALE GENOMIC DNA]</scope>
    <source>
        <strain evidence="8">DSM 2635</strain>
    </source>
</reference>
<keyword evidence="8" id="KW-1185">Reference proteome</keyword>
<evidence type="ECO:0000256" key="5">
    <source>
        <dbReference type="ARBA" id="ARBA00023014"/>
    </source>
</evidence>
<dbReference type="Gene3D" id="3.30.70.20">
    <property type="match status" value="1"/>
</dbReference>
<dbReference type="PANTHER" id="PTHR43724:SF1">
    <property type="entry name" value="PYRUVATE SYNTHASE SUBUNIT PORD"/>
    <property type="match status" value="1"/>
</dbReference>
<dbReference type="RefSeq" id="WP_073124331.1">
    <property type="nucleotide sequence ID" value="NZ_BAABCH010000026.1"/>
</dbReference>
<dbReference type="PROSITE" id="PS00198">
    <property type="entry name" value="4FE4S_FER_1"/>
    <property type="match status" value="1"/>
</dbReference>
<keyword evidence="4" id="KW-0408">Iron</keyword>
<evidence type="ECO:0000256" key="2">
    <source>
        <dbReference type="ARBA" id="ARBA00022723"/>
    </source>
</evidence>
<feature type="domain" description="4Fe-4S ferredoxin-type" evidence="6">
    <location>
        <begin position="6"/>
        <end position="35"/>
    </location>
</feature>